<reference evidence="4 5" key="1">
    <citation type="submission" date="2019-04" db="EMBL/GenBank/DDBJ databases">
        <title>Streptomyces oryziradicis sp. nov., a novel actinomycete isolated from rhizosphere soil of rice (Oryza sativa L.).</title>
        <authorList>
            <person name="Li C."/>
        </authorList>
    </citation>
    <scope>NUCLEOTIDE SEQUENCE [LARGE SCALE GENOMIC DNA]</scope>
    <source>
        <strain evidence="4 5">NEAU-C40</strain>
    </source>
</reference>
<dbReference type="PANTHER" id="PTHR30055:SF146">
    <property type="entry name" value="HTH-TYPE TRANSCRIPTIONAL DUAL REGULATOR CECR"/>
    <property type="match status" value="1"/>
</dbReference>
<dbReference type="GO" id="GO:0003700">
    <property type="term" value="F:DNA-binding transcription factor activity"/>
    <property type="evidence" value="ECO:0007669"/>
    <property type="project" value="TreeGrafter"/>
</dbReference>
<dbReference type="GO" id="GO:0000976">
    <property type="term" value="F:transcription cis-regulatory region binding"/>
    <property type="evidence" value="ECO:0007669"/>
    <property type="project" value="TreeGrafter"/>
</dbReference>
<evidence type="ECO:0000313" key="5">
    <source>
        <dbReference type="Proteomes" id="UP000305778"/>
    </source>
</evidence>
<dbReference type="Gene3D" id="1.10.357.10">
    <property type="entry name" value="Tetracycline Repressor, domain 2"/>
    <property type="match status" value="1"/>
</dbReference>
<sequence length="205" mass="21891">MPTVREALLDAALSALDAQPWVAVRMVDVAVAAGVSRQTLYNEFGSKEGLARALARRETDDFLAGVERALAAAEHRGDDAGDSFAAATAWTLHTARHNALVRAALTGCRSDRLPDLAPDPAPRAYYRPRIEESAPSPRALVAEFRTRAAGAFEHTHPKLDPADVGRACEAAVRLTLSYVIAPAASDNDACQQVARLVRGLLAHGF</sequence>
<dbReference type="PROSITE" id="PS50977">
    <property type="entry name" value="HTH_TETR_2"/>
    <property type="match status" value="1"/>
</dbReference>
<feature type="DNA-binding region" description="H-T-H motif" evidence="2">
    <location>
        <begin position="25"/>
        <end position="44"/>
    </location>
</feature>
<dbReference type="SUPFAM" id="SSF46689">
    <property type="entry name" value="Homeodomain-like"/>
    <property type="match status" value="1"/>
</dbReference>
<evidence type="ECO:0000256" key="1">
    <source>
        <dbReference type="ARBA" id="ARBA00023125"/>
    </source>
</evidence>
<dbReference type="PRINTS" id="PR00455">
    <property type="entry name" value="HTHTETR"/>
</dbReference>
<dbReference type="InterPro" id="IPR050109">
    <property type="entry name" value="HTH-type_TetR-like_transc_reg"/>
</dbReference>
<dbReference type="InterPro" id="IPR001647">
    <property type="entry name" value="HTH_TetR"/>
</dbReference>
<dbReference type="InterPro" id="IPR009057">
    <property type="entry name" value="Homeodomain-like_sf"/>
</dbReference>
<dbReference type="EMBL" id="SUMC01000013">
    <property type="protein sequence ID" value="TKA10561.1"/>
    <property type="molecule type" value="Genomic_DNA"/>
</dbReference>
<gene>
    <name evidence="4" type="ORF">FCI23_16395</name>
</gene>
<dbReference type="InterPro" id="IPR040611">
    <property type="entry name" value="AlkX_C"/>
</dbReference>
<evidence type="ECO:0000259" key="3">
    <source>
        <dbReference type="PROSITE" id="PS50977"/>
    </source>
</evidence>
<dbReference type="RefSeq" id="WP_136724631.1">
    <property type="nucleotide sequence ID" value="NZ_SUMC01000013.1"/>
</dbReference>
<keyword evidence="5" id="KW-1185">Reference proteome</keyword>
<dbReference type="PANTHER" id="PTHR30055">
    <property type="entry name" value="HTH-TYPE TRANSCRIPTIONAL REGULATOR RUTR"/>
    <property type="match status" value="1"/>
</dbReference>
<accession>A0A4U0SQP0</accession>
<keyword evidence="1 2" id="KW-0238">DNA-binding</keyword>
<evidence type="ECO:0000313" key="4">
    <source>
        <dbReference type="EMBL" id="TKA10561.1"/>
    </source>
</evidence>
<feature type="domain" description="HTH tetR-type" evidence="3">
    <location>
        <begin position="2"/>
        <end position="62"/>
    </location>
</feature>
<dbReference type="OrthoDB" id="4371863at2"/>
<dbReference type="Pfam" id="PF00440">
    <property type="entry name" value="TetR_N"/>
    <property type="match status" value="1"/>
</dbReference>
<dbReference type="Proteomes" id="UP000305778">
    <property type="component" value="Unassembled WGS sequence"/>
</dbReference>
<comment type="caution">
    <text evidence="4">The sequence shown here is derived from an EMBL/GenBank/DDBJ whole genome shotgun (WGS) entry which is preliminary data.</text>
</comment>
<proteinExistence type="predicted"/>
<name>A0A4U0SQP0_9ACTN</name>
<protein>
    <submittedName>
        <fullName evidence="4">Helix-turn-helix transcriptional regulator</fullName>
    </submittedName>
</protein>
<dbReference type="AlphaFoldDB" id="A0A4U0SQP0"/>
<dbReference type="Pfam" id="PF18556">
    <property type="entry name" value="TetR_C_35"/>
    <property type="match status" value="1"/>
</dbReference>
<evidence type="ECO:0000256" key="2">
    <source>
        <dbReference type="PROSITE-ProRule" id="PRU00335"/>
    </source>
</evidence>
<organism evidence="4 5">
    <name type="scientific">Actinacidiphila oryziradicis</name>
    <dbReference type="NCBI Taxonomy" id="2571141"/>
    <lineage>
        <taxon>Bacteria</taxon>
        <taxon>Bacillati</taxon>
        <taxon>Actinomycetota</taxon>
        <taxon>Actinomycetes</taxon>
        <taxon>Kitasatosporales</taxon>
        <taxon>Streptomycetaceae</taxon>
        <taxon>Actinacidiphila</taxon>
    </lineage>
</organism>